<feature type="transmembrane region" description="Helical" evidence="2">
    <location>
        <begin position="32"/>
        <end position="52"/>
    </location>
</feature>
<protein>
    <submittedName>
        <fullName evidence="3">Uncharacterized protein</fullName>
    </submittedName>
</protein>
<evidence type="ECO:0000256" key="1">
    <source>
        <dbReference type="SAM" id="MobiDB-lite"/>
    </source>
</evidence>
<gene>
    <name evidence="3" type="ORF">EVOR1521_LOCUS25966</name>
</gene>
<reference evidence="3" key="1">
    <citation type="submission" date="2023-08" db="EMBL/GenBank/DDBJ databases">
        <authorList>
            <person name="Chen Y."/>
            <person name="Shah S."/>
            <person name="Dougan E. K."/>
            <person name="Thang M."/>
            <person name="Chan C."/>
        </authorList>
    </citation>
    <scope>NUCLEOTIDE SEQUENCE</scope>
</reference>
<name>A0AA36JDW8_9DINO</name>
<keyword evidence="4" id="KW-1185">Reference proteome</keyword>
<dbReference type="Proteomes" id="UP001178507">
    <property type="component" value="Unassembled WGS sequence"/>
</dbReference>
<keyword evidence="2" id="KW-1133">Transmembrane helix</keyword>
<evidence type="ECO:0000256" key="2">
    <source>
        <dbReference type="SAM" id="Phobius"/>
    </source>
</evidence>
<keyword evidence="2" id="KW-0812">Transmembrane</keyword>
<evidence type="ECO:0000313" key="4">
    <source>
        <dbReference type="Proteomes" id="UP001178507"/>
    </source>
</evidence>
<evidence type="ECO:0000313" key="3">
    <source>
        <dbReference type="EMBL" id="CAJ1403246.1"/>
    </source>
</evidence>
<feature type="transmembrane region" description="Helical" evidence="2">
    <location>
        <begin position="116"/>
        <end position="136"/>
    </location>
</feature>
<dbReference type="EMBL" id="CAUJNA010003486">
    <property type="protein sequence ID" value="CAJ1403246.1"/>
    <property type="molecule type" value="Genomic_DNA"/>
</dbReference>
<proteinExistence type="predicted"/>
<sequence>MAAERPTRAALWVSPQRIAISGMRHPIASCPFGRVVAAGFLSAALLGFGGGWEPSATGNGLLKKDVVPESPQVQAPHLMRREPKETASPPAERPEQWGHLMRKEAKVAVAPATGRAPGPAMFVAMIFGALAIYSFGQQLRSAFKLLVQGSGYDLKGK</sequence>
<keyword evidence="2" id="KW-0472">Membrane</keyword>
<organism evidence="3 4">
    <name type="scientific">Effrenium voratum</name>
    <dbReference type="NCBI Taxonomy" id="2562239"/>
    <lineage>
        <taxon>Eukaryota</taxon>
        <taxon>Sar</taxon>
        <taxon>Alveolata</taxon>
        <taxon>Dinophyceae</taxon>
        <taxon>Suessiales</taxon>
        <taxon>Symbiodiniaceae</taxon>
        <taxon>Effrenium</taxon>
    </lineage>
</organism>
<dbReference type="AlphaFoldDB" id="A0AA36JDW8"/>
<comment type="caution">
    <text evidence="3">The sequence shown here is derived from an EMBL/GenBank/DDBJ whole genome shotgun (WGS) entry which is preliminary data.</text>
</comment>
<feature type="region of interest" description="Disordered" evidence="1">
    <location>
        <begin position="71"/>
        <end position="95"/>
    </location>
</feature>
<accession>A0AA36JDW8</accession>